<comment type="caution">
    <text evidence="1">The sequence shown here is derived from an EMBL/GenBank/DDBJ whole genome shotgun (WGS) entry which is preliminary data.</text>
</comment>
<proteinExistence type="predicted"/>
<accession>A0ACB6QB00</accession>
<evidence type="ECO:0000313" key="2">
    <source>
        <dbReference type="Proteomes" id="UP000799755"/>
    </source>
</evidence>
<keyword evidence="2" id="KW-1185">Reference proteome</keyword>
<dbReference type="Proteomes" id="UP000799755">
    <property type="component" value="Unassembled WGS sequence"/>
</dbReference>
<gene>
    <name evidence="1" type="ORF">BDR25DRAFT_272244</name>
</gene>
<reference evidence="1" key="1">
    <citation type="journal article" date="2020" name="Stud. Mycol.">
        <title>101 Dothideomycetes genomes: a test case for predicting lifestyles and emergence of pathogens.</title>
        <authorList>
            <person name="Haridas S."/>
            <person name="Albert R."/>
            <person name="Binder M."/>
            <person name="Bloem J."/>
            <person name="Labutti K."/>
            <person name="Salamov A."/>
            <person name="Andreopoulos B."/>
            <person name="Baker S."/>
            <person name="Barry K."/>
            <person name="Bills G."/>
            <person name="Bluhm B."/>
            <person name="Cannon C."/>
            <person name="Castanera R."/>
            <person name="Culley D."/>
            <person name="Daum C."/>
            <person name="Ezra D."/>
            <person name="Gonzalez J."/>
            <person name="Henrissat B."/>
            <person name="Kuo A."/>
            <person name="Liang C."/>
            <person name="Lipzen A."/>
            <person name="Lutzoni F."/>
            <person name="Magnuson J."/>
            <person name="Mondo S."/>
            <person name="Nolan M."/>
            <person name="Ohm R."/>
            <person name="Pangilinan J."/>
            <person name="Park H.-J."/>
            <person name="Ramirez L."/>
            <person name="Alfaro M."/>
            <person name="Sun H."/>
            <person name="Tritt A."/>
            <person name="Yoshinaga Y."/>
            <person name="Zwiers L.-H."/>
            <person name="Turgeon B."/>
            <person name="Goodwin S."/>
            <person name="Spatafora J."/>
            <person name="Crous P."/>
            <person name="Grigoriev I."/>
        </authorList>
    </citation>
    <scope>NUCLEOTIDE SEQUENCE</scope>
    <source>
        <strain evidence="1">ATCC 200398</strain>
    </source>
</reference>
<dbReference type="EMBL" id="MU003540">
    <property type="protein sequence ID" value="KAF2464103.1"/>
    <property type="molecule type" value="Genomic_DNA"/>
</dbReference>
<organism evidence="1 2">
    <name type="scientific">Lindgomyces ingoldianus</name>
    <dbReference type="NCBI Taxonomy" id="673940"/>
    <lineage>
        <taxon>Eukaryota</taxon>
        <taxon>Fungi</taxon>
        <taxon>Dikarya</taxon>
        <taxon>Ascomycota</taxon>
        <taxon>Pezizomycotina</taxon>
        <taxon>Dothideomycetes</taxon>
        <taxon>Pleosporomycetidae</taxon>
        <taxon>Pleosporales</taxon>
        <taxon>Lindgomycetaceae</taxon>
        <taxon>Lindgomyces</taxon>
    </lineage>
</organism>
<protein>
    <submittedName>
        <fullName evidence="1">TPR-like protein</fullName>
    </submittedName>
</protein>
<name>A0ACB6QB00_9PLEO</name>
<evidence type="ECO:0000313" key="1">
    <source>
        <dbReference type="EMBL" id="KAF2464103.1"/>
    </source>
</evidence>
<sequence>MAEALAVVGIVANIVQLVDFGSRVLKRLEEYQSSLAEIPEAFRHLKAELPMLLDALQQTKAGIDAGSMQDETKKALVPAVEGCGVQIKALNEVIAKALPASGDSWARRGGKAIGSLRYDAKVQKITAIIRGYIQTLTYHAAISLRPLAVPQSHPAPCSTTPFQRDPHFVDRSILAEIDFKNRQSTSRLALVGLGGVGKSQIAIEYSYRVRDKSQDTWVFWVHADTQARFEEGYRRIAETVKVEGWDNPKADVLRLVRSWMCDGSNRQWVLVVDNADDLGVFFHNRSQTRGADSLDRSVELLSDFLPQSPNGLILITSRSQDVAYRLTGSYASIMKVQPMDWDEALTLLQKKLSPNTDQHNAIKLLQALDYMPLAITQAAAYIEQRAPRMTISRYLDVVCRSDYDRARLLKKDVGDSRRDGRASNSIITTWQISFEYIRKEMPTAARLLSLMSLFDRQGIPDSLLHNQYQQDKDEEADFEEDIHTLTSYSLVGMNADGREFKMHRLVQFSMKKWLELNQELEQWKEEYVRLMDNSYPVGKHKNWALCQALFPHAQAAVGCRPTSTKALEEWASVLFKAAWYAGEIGQYNVAKEMGASALQAREATLGAEHPDTLNSINGLGVILSRQGKYKEAQAMNRRALGGCEKTLGKEHPDTLTCVSNLALVLQHEGKYEAAEEMNRRALEGREKTVGKEHPDTLISVNNLALVLQHQGKYEAAEKMSRQVLEGREKTLGKEHPSTLTSVSNVAAVLRCQGKYDAAEEMSRRVLEGREKTVGKEHPSTLTSVSNLALVLQHQGKYEVAEEMNQRVLEGREKTLGKEHPDTLTSVSNLAFVLQHQGRYEVAEEMSRRALEGREKMMGKEHPSTLTSVSNVASVLQYQGKYEAAEEMSRQALEGREKTLGKEHPSTLTSVSNVASVLQYQGKYEAAEEMSRRALEGREKTLGKEHPDTLTSVSWLAFLYHEQQKYEAASVLYQRASSGFDHVLGSEHPITVSCARLYSCLKQEMLEDAGNVGK</sequence>